<dbReference type="InterPro" id="IPR013602">
    <property type="entry name" value="Dynein_heavy_linker"/>
</dbReference>
<dbReference type="InterPro" id="IPR027417">
    <property type="entry name" value="P-loop_NTPase"/>
</dbReference>
<dbReference type="GO" id="GO:0051959">
    <property type="term" value="F:dynein light intermediate chain binding"/>
    <property type="evidence" value="ECO:0007669"/>
    <property type="project" value="InterPro"/>
</dbReference>
<dbReference type="PANTHER" id="PTHR45703">
    <property type="entry name" value="DYNEIN HEAVY CHAIN"/>
    <property type="match status" value="1"/>
</dbReference>
<organism evidence="4 5">
    <name type="scientific">Tritrichomonas foetus</name>
    <dbReference type="NCBI Taxonomy" id="1144522"/>
    <lineage>
        <taxon>Eukaryota</taxon>
        <taxon>Metamonada</taxon>
        <taxon>Parabasalia</taxon>
        <taxon>Tritrichomonadida</taxon>
        <taxon>Tritrichomonadidae</taxon>
        <taxon>Tritrichomonas</taxon>
    </lineage>
</organism>
<dbReference type="RefSeq" id="XP_068366239.1">
    <property type="nucleotide sequence ID" value="XM_068499235.1"/>
</dbReference>
<feature type="domain" description="Dynein heavy chain linker" evidence="3">
    <location>
        <begin position="927"/>
        <end position="1302"/>
    </location>
</feature>
<sequence>MVQIIENKYKIKRNGKFDPLKSNDEMRSHQKRFQEALKRLDREVHTKASLGLYSHNKTSQGTKNLLPRVQSTSDLTETLKIQPPSSPTMKKDRTPRFKQNKNDEEIEIIRQPQPPELYKSANPRKLSAMLKIPRDSPLTAHPQEVGPVLLWKDRNILDYSKLEKELSNKTLRLHQLVTTSFDTKIDASQTLPIDFFDCRNEEPFEETKIRNQEQNFVAHGSTKMRYEDEIEWVPCTILGFNPQSLTFYIEVDNKFSAFDYTKMMRKEVSRFNLRFDNENLKLLEERYNLAYDLRSTFEQNFRTIVFLDAINFPENIMKFMKPEFKEKLPDDTIIEIIRTQKMQIIRGSLQLEKNSQMLSLINKLNININAFSPSPTKKYFSIPTSFSKSLNKIINYPAFISILGFMKLIRSIHLICQDSLERFTHFYHDFFNNQLLTIEEWETKKIIFYNQQKQFLFDLIDEIVQQINKKIGYILDETNGNEKLKSFVHIKERPNLQFFVTENTLFNRLKQIISVILKQYALDLLQTNQTFFLSLIDYEYPPIKFTEVSEKDFTTISYQPSEDSVTWKKPKITVDLNPNIDIAKDIILSFYNITKSVLSELIDPFAVLFEKSDAKNTSLIKHTKFEPFLLANDLISFTPKILHFSNTEFDEYHNDLTSLFMNSFNFHFNKCFFIFPEVIRITNSIRDFFTRNTLVSPDNANDILTNLESQSSFFQKHFPQFINIGIYQISFLQFKNEIIEIIKNYRINSLQSISNDLLIILDKLHNDYTELSMKLKISVQSPEQWNSLQDILDSVLQIREQLEKDADYINILYNLLFTLRFGLDPNVLVRYLNIQMWPILIDMELGQAIALSSKMKDYYLKSNPETIHQYNTEVEKLEESIKSEKNLESRLKQQNYKLHLMQKIVRIEELNDRMQRTNYDKFDIPRVKLWSIVTLIQYSIEEWQNIPINNLDLYSIKSSIDDYLKKLRLLTRSFRKDANSLRLLISTKNDLERLSPLFKTCAQIISPKLKEIYRKKIESIIGFPNYPNMTLEELKTHAELCEKLQEIQTIYQQSKSEDKTDIELINCEKIVHNARLVFTKKKIVNIEQLIPELQDQKNVLLNIQSVDKLPPQKLDASQKLILAIQEILEFLDLLSTIQELISILSPLGKVSSLKEEADEISNISKNYNEQIKQLINNPVLIGYATKQINIINLQNIHQRIKKSHQKLIDLVSEMRTKDARLLLVPDSQIINIFTDDISVKCKILTIAFPGIKTWVISSSNILTAVDLECDDILYFTEPICMNDSIIDLLPKIELKLQNAMKTAYFEENCIGKLPIQLCFLKIMNNPDISFEPTKMSKQKSIILHMFQQTVKATSKKIEIITDEKNEVLLKAGDRTIKYGFHVSHTNSYLLSPSLYSMMHDIISSYNSNCPFLIHSHIYSVSTNLIQLFSYLTGRLCYIIHPTVSTIISRFPDIVSRFMNLDVNVCLDEVEIYTLKQMFEITMLMKSPMFCSLTANTVPSVLQSGKQYYFIPLTSIQAHLEYISPIIFPNQAKEINVLTQTLTKYIHLGIIQHNLEQSFLNGDELFNTDFIANIRMLIPHDIFESITPDIIDKVSYVDKKNKTPGKLILSTQDFVNGVEVISQQFKRNVHLMMVVGPPFSGITTCIQTSAQLNNIHCISLVFSTENWIKSLFEALKNVDDKPFVLHILLPFDKFFLAHASSLMQKSILCEDDNSFLQISSKIFIVFEMITPVLLATQIPIPVFTFSTPLVKPSELLHYWMVSNKLNMEYDDREFVRAIVSNIIETSFQLHVFYTLFSTLYDDFPNFNRESLSVMIGYCIFWSKVNEFTNIDEWNEYSNTIKSCIKELNEFPLPLYDYIFVDQKQKQEESIFELCNVYKNPNTVIFDEIMISHYSEYHCGRISATNIPTPQFMHCIQQIPRLLKKDKSVMIIGKQGTGKSTISRYLSSRFQEPQYKTLYFDGCTLSETELLNQLIAVSILTIDGVIIPKENMVCITHIDPLPLNSPIYGIVLSIIKTGNAIINNKIVTFKKFLFVLCLEQFDYQLSTCCHPVSLKPYSDQDFLFIAQETISRILFKRSFTSAQVSHICSNLPQTVPFIVDMIQKYSDVRYLHFFFKIIRSVENINNTQSIDILDFFKWKMIKLLPHSSSLPFKNTQEYELAVSSNTNASDKKSYVYKIQTKDHIQFEEAVSPFVHLFLHNISINDESLSYISFVLDTVLSVNSHAMIVNDLHLDYETLTQFASSMVSAQFIVYHSEQQLTSIIKDSIISSQPIILYCRKPDTLLLSFISNGLKTNDIEKFVNCLNDSEIIEKIEYVKSNQCSFPYAHLTDGLDSDSENCDKTNTSSENNIFYPELTNSQAVTHRMKSADFSFLQLHFFRNIHMFFNVNLEEEINENDKSLLNKWNNSDKIPNTDNILLQHLFNVMIRFKDKAFVNIYHQLPKVIKRYNFIIDIVNKYINQRHIFVQQILVVINAIETSISDTSDLISSTKRQIEMDEAFLSTHIQAVRYRQSIVTDLTGELARNKVELEQINAKDAEYTAYKQKDSANTGALVDQATKKVVKAFTQEEQYKLYIQQNPSAAVRHLFNTYCILREFTPREDNDYWPEARVLLKSGRFHRTITVFDKNNIKKNVILQFDVMMNSPLIKEENFPNNSACRALASWIIAVHKHTQSTSFNSTVSQEILELMKSKTRKEDEINELEKKLKEAQDDLSKHEKSLEELKEKLKQENILLANISSYNEISNKVSQCFNYVKEDLNSFSEGEIKKGQNLRGFVLFEVIKSVVYPLFPLNVKPTIEKTLNEYMEDSAINPSFFISLKDILGNDNPLVLSILSGDRLIAVFDPNDSEYDLINSSSIPALSKFEFLITNPYSQSFKQDVESSSESGKVLIILHADTIIHDPFFASITSESVKSSIIFGKIINVNPDFRVVFFIDRPPQSLNPHIKFLSSSTVSKSKLDSILIKDQAPILLNQKFNNSEMMLQAQKENLYQSFQHLYGELQKIHSFDSSILQDVLLQSELLQNSLKLYNDSKFMLQHALDGFEWVIPISSEIAGLIEKLQNLYKISPLYLFPLSKIKEIIENINTPKAEIIEAFLQKIVSSILKNHLWGINMTKNTKLSLDRFISSKINILHYIDIVFATEFLINYEKSYNNIKLITYSIDSHSSIDIHTIQKMLISESNVIVLSFLEENIKVAFSINELICSQPQETWNEKSLLFITIDNSFELPAHVILKSNLLAIE</sequence>
<dbReference type="InterPro" id="IPR026983">
    <property type="entry name" value="DHC"/>
</dbReference>
<dbReference type="EMBL" id="MLAK01000548">
    <property type="protein sequence ID" value="OHT13103.1"/>
    <property type="molecule type" value="Genomic_DNA"/>
</dbReference>
<gene>
    <name evidence="4" type="ORF">TRFO_16855</name>
</gene>
<dbReference type="GO" id="GO:0045505">
    <property type="term" value="F:dynein intermediate chain binding"/>
    <property type="evidence" value="ECO:0007669"/>
    <property type="project" value="InterPro"/>
</dbReference>
<accession>A0A1J4KP85</accession>
<comment type="caution">
    <text evidence="4">The sequence shown here is derived from an EMBL/GenBank/DDBJ whole genome shotgun (WGS) entry which is preliminary data.</text>
</comment>
<feature type="region of interest" description="Disordered" evidence="2">
    <location>
        <begin position="79"/>
        <end position="120"/>
    </location>
</feature>
<dbReference type="Gene3D" id="1.20.920.20">
    <property type="match status" value="1"/>
</dbReference>
<feature type="coiled-coil region" evidence="1">
    <location>
        <begin position="2681"/>
        <end position="2736"/>
    </location>
</feature>
<protein>
    <recommendedName>
        <fullName evidence="3">Dynein heavy chain linker domain-containing protein</fullName>
    </recommendedName>
</protein>
<evidence type="ECO:0000259" key="3">
    <source>
        <dbReference type="Pfam" id="PF08393"/>
    </source>
</evidence>
<feature type="coiled-coil region" evidence="1">
    <location>
        <begin position="867"/>
        <end position="894"/>
    </location>
</feature>
<keyword evidence="1" id="KW-0175">Coiled coil</keyword>
<dbReference type="PANTHER" id="PTHR45703:SF36">
    <property type="entry name" value="DYNEIN HEAVY CHAIN, CYTOPLASMIC"/>
    <property type="match status" value="1"/>
</dbReference>
<dbReference type="Pfam" id="PF08393">
    <property type="entry name" value="DHC_N2"/>
    <property type="match status" value="1"/>
</dbReference>
<evidence type="ECO:0000313" key="5">
    <source>
        <dbReference type="Proteomes" id="UP000179807"/>
    </source>
</evidence>
<proteinExistence type="predicted"/>
<evidence type="ECO:0000256" key="2">
    <source>
        <dbReference type="SAM" id="MobiDB-lite"/>
    </source>
</evidence>
<evidence type="ECO:0000313" key="4">
    <source>
        <dbReference type="EMBL" id="OHT13103.1"/>
    </source>
</evidence>
<evidence type="ECO:0000256" key="1">
    <source>
        <dbReference type="SAM" id="Coils"/>
    </source>
</evidence>
<feature type="compositionally biased region" description="Basic and acidic residues" evidence="2">
    <location>
        <begin position="89"/>
        <end position="103"/>
    </location>
</feature>
<dbReference type="VEuPathDB" id="TrichDB:TRFO_16855"/>
<dbReference type="GO" id="GO:0030286">
    <property type="term" value="C:dynein complex"/>
    <property type="evidence" value="ECO:0007669"/>
    <property type="project" value="InterPro"/>
</dbReference>
<dbReference type="GO" id="GO:0007018">
    <property type="term" value="P:microtubule-based movement"/>
    <property type="evidence" value="ECO:0007669"/>
    <property type="project" value="InterPro"/>
</dbReference>
<name>A0A1J4KP85_9EUKA</name>
<dbReference type="Proteomes" id="UP000179807">
    <property type="component" value="Unassembled WGS sequence"/>
</dbReference>
<feature type="coiled-coil region" evidence="1">
    <location>
        <begin position="1150"/>
        <end position="1177"/>
    </location>
</feature>
<reference evidence="4" key="1">
    <citation type="submission" date="2016-10" db="EMBL/GenBank/DDBJ databases">
        <authorList>
            <person name="Benchimol M."/>
            <person name="Almeida L.G."/>
            <person name="Vasconcelos A.T."/>
            <person name="Perreira-Neves A."/>
            <person name="Rosa I.A."/>
            <person name="Tasca T."/>
            <person name="Bogo M.R."/>
            <person name="de Souza W."/>
        </authorList>
    </citation>
    <scope>NUCLEOTIDE SEQUENCE [LARGE SCALE GENOMIC DNA]</scope>
    <source>
        <strain evidence="4">K</strain>
    </source>
</reference>
<dbReference type="SUPFAM" id="SSF52540">
    <property type="entry name" value="P-loop containing nucleoside triphosphate hydrolases"/>
    <property type="match status" value="1"/>
</dbReference>
<dbReference type="GeneID" id="94833939"/>
<keyword evidence="5" id="KW-1185">Reference proteome</keyword>
<dbReference type="OrthoDB" id="10580137at2759"/>